<comment type="subcellular location">
    <subcellularLocation>
        <location evidence="1">Membrane</location>
        <topology evidence="1">Multi-pass membrane protein</topology>
    </subcellularLocation>
</comment>
<dbReference type="GO" id="GO:0016020">
    <property type="term" value="C:membrane"/>
    <property type="evidence" value="ECO:0007669"/>
    <property type="project" value="UniProtKB-SubCell"/>
</dbReference>
<gene>
    <name evidence="10" type="ORF">TIS948_LOCUS22897</name>
</gene>
<name>A0A817VPQ1_9BILA</name>
<feature type="transmembrane region" description="Helical" evidence="9">
    <location>
        <begin position="175"/>
        <end position="199"/>
    </location>
</feature>
<dbReference type="GO" id="GO:0032511">
    <property type="term" value="P:late endosome to vacuole transport via multivesicular body sorting pathway"/>
    <property type="evidence" value="ECO:0007669"/>
    <property type="project" value="TreeGrafter"/>
</dbReference>
<dbReference type="GO" id="GO:0005840">
    <property type="term" value="C:ribosome"/>
    <property type="evidence" value="ECO:0007669"/>
    <property type="project" value="UniProtKB-KW"/>
</dbReference>
<reference evidence="10" key="1">
    <citation type="submission" date="2021-02" db="EMBL/GenBank/DDBJ databases">
        <authorList>
            <person name="Nowell W R."/>
        </authorList>
    </citation>
    <scope>NUCLEOTIDE SEQUENCE</scope>
</reference>
<dbReference type="PANTHER" id="PTHR12050:SF0">
    <property type="entry name" value="RH04491P"/>
    <property type="match status" value="1"/>
</dbReference>
<keyword evidence="6 9" id="KW-1133">Transmembrane helix</keyword>
<dbReference type="GO" id="GO:1990904">
    <property type="term" value="C:ribonucleoprotein complex"/>
    <property type="evidence" value="ECO:0007669"/>
    <property type="project" value="UniProtKB-KW"/>
</dbReference>
<dbReference type="Pfam" id="PF04133">
    <property type="entry name" value="Vps55"/>
    <property type="match status" value="1"/>
</dbReference>
<dbReference type="Pfam" id="PF01165">
    <property type="entry name" value="Ribosomal_S21"/>
    <property type="match status" value="1"/>
</dbReference>
<comment type="similarity">
    <text evidence="2">Belongs to the OB-RGRP/VPS55 family.</text>
</comment>
<evidence type="ECO:0000256" key="4">
    <source>
        <dbReference type="ARBA" id="ARBA00022692"/>
    </source>
</evidence>
<dbReference type="InterPro" id="IPR001911">
    <property type="entry name" value="Ribosomal_bS21"/>
</dbReference>
<dbReference type="AlphaFoldDB" id="A0A817VPQ1"/>
<comment type="caution">
    <text evidence="10">The sequence shown here is derived from an EMBL/GenBank/DDBJ whole genome shotgun (WGS) entry which is preliminary data.</text>
</comment>
<dbReference type="EMBL" id="CAJNXB010003903">
    <property type="protein sequence ID" value="CAF3346807.1"/>
    <property type="molecule type" value="Genomic_DNA"/>
</dbReference>
<evidence type="ECO:0000256" key="8">
    <source>
        <dbReference type="ARBA" id="ARBA00023274"/>
    </source>
</evidence>
<evidence type="ECO:0000256" key="1">
    <source>
        <dbReference type="ARBA" id="ARBA00004141"/>
    </source>
</evidence>
<dbReference type="GO" id="GO:0003735">
    <property type="term" value="F:structural constituent of ribosome"/>
    <property type="evidence" value="ECO:0007669"/>
    <property type="project" value="InterPro"/>
</dbReference>
<dbReference type="PANTHER" id="PTHR12050">
    <property type="entry name" value="LEPTIN RECEPTOR-RELATED"/>
    <property type="match status" value="1"/>
</dbReference>
<keyword evidence="5" id="KW-0689">Ribosomal protein</keyword>
<sequence>MWNVHSRFLARTVWVRNGEVDLAYRALNRVLNNESVFKTARLWERYEKPFRKRGRLCYEKAHEIYNNEMERKIKFLMRKNRALKGNVVLLAFLASIGLTLLILGCALAEYNWWPTFVIIFYVLSPIPIAIGRRCTSDSSYTMRDTSPCADLMWFITSVIVVSAFGLPAVMYRTSIIQVGSMAFIMSANLVIFTTITIYFMTFGSDDSLPNF</sequence>
<proteinExistence type="inferred from homology"/>
<evidence type="ECO:0000256" key="9">
    <source>
        <dbReference type="SAM" id="Phobius"/>
    </source>
</evidence>
<evidence type="ECO:0000256" key="7">
    <source>
        <dbReference type="ARBA" id="ARBA00023136"/>
    </source>
</evidence>
<evidence type="ECO:0000256" key="3">
    <source>
        <dbReference type="ARBA" id="ARBA00006640"/>
    </source>
</evidence>
<dbReference type="InterPro" id="IPR007262">
    <property type="entry name" value="Vps55/LEPROT"/>
</dbReference>
<keyword evidence="7 9" id="KW-0472">Membrane</keyword>
<feature type="transmembrane region" description="Helical" evidence="9">
    <location>
        <begin position="112"/>
        <end position="130"/>
    </location>
</feature>
<keyword evidence="8" id="KW-0687">Ribonucleoprotein</keyword>
<dbReference type="GO" id="GO:0006412">
    <property type="term" value="P:translation"/>
    <property type="evidence" value="ECO:0007669"/>
    <property type="project" value="InterPro"/>
</dbReference>
<dbReference type="Proteomes" id="UP000663825">
    <property type="component" value="Unassembled WGS sequence"/>
</dbReference>
<keyword evidence="4 9" id="KW-0812">Transmembrane</keyword>
<protein>
    <recommendedName>
        <fullName evidence="12">Vacuolar protein sorting 55</fullName>
    </recommendedName>
</protein>
<comment type="similarity">
    <text evidence="3">Belongs to the bacterial ribosomal protein bS21 family.</text>
</comment>
<dbReference type="OrthoDB" id="2501249at2759"/>
<accession>A0A817VPQ1</accession>
<evidence type="ECO:0008006" key="12">
    <source>
        <dbReference type="Google" id="ProtNLM"/>
    </source>
</evidence>
<evidence type="ECO:0000313" key="11">
    <source>
        <dbReference type="Proteomes" id="UP000663825"/>
    </source>
</evidence>
<evidence type="ECO:0000256" key="6">
    <source>
        <dbReference type="ARBA" id="ARBA00022989"/>
    </source>
</evidence>
<feature type="transmembrane region" description="Helical" evidence="9">
    <location>
        <begin position="151"/>
        <end position="169"/>
    </location>
</feature>
<dbReference type="GO" id="GO:0005768">
    <property type="term" value="C:endosome"/>
    <property type="evidence" value="ECO:0007669"/>
    <property type="project" value="TreeGrafter"/>
</dbReference>
<dbReference type="NCBIfam" id="TIGR00030">
    <property type="entry name" value="S21p"/>
    <property type="match status" value="1"/>
</dbReference>
<organism evidence="10 11">
    <name type="scientific">Rotaria socialis</name>
    <dbReference type="NCBI Taxonomy" id="392032"/>
    <lineage>
        <taxon>Eukaryota</taxon>
        <taxon>Metazoa</taxon>
        <taxon>Spiralia</taxon>
        <taxon>Gnathifera</taxon>
        <taxon>Rotifera</taxon>
        <taxon>Eurotatoria</taxon>
        <taxon>Bdelloidea</taxon>
        <taxon>Philodinida</taxon>
        <taxon>Philodinidae</taxon>
        <taxon>Rotaria</taxon>
    </lineage>
</organism>
<feature type="transmembrane region" description="Helical" evidence="9">
    <location>
        <begin position="87"/>
        <end position="106"/>
    </location>
</feature>
<evidence type="ECO:0000313" key="10">
    <source>
        <dbReference type="EMBL" id="CAF3346807.1"/>
    </source>
</evidence>
<evidence type="ECO:0000256" key="2">
    <source>
        <dbReference type="ARBA" id="ARBA00005645"/>
    </source>
</evidence>
<evidence type="ECO:0000256" key="5">
    <source>
        <dbReference type="ARBA" id="ARBA00022980"/>
    </source>
</evidence>